<dbReference type="RefSeq" id="WP_170016843.1">
    <property type="nucleotide sequence ID" value="NZ_CP012545.1"/>
</dbReference>
<dbReference type="PANTHER" id="PTHR34071:SF2">
    <property type="entry name" value="FLAVIN-NUCLEOTIDE-BINDING PROTEIN"/>
    <property type="match status" value="1"/>
</dbReference>
<dbReference type="EMBL" id="JADBHS010000010">
    <property type="protein sequence ID" value="MBE2986700.1"/>
    <property type="molecule type" value="Genomic_DNA"/>
</dbReference>
<dbReference type="AlphaFoldDB" id="A0AAW3ZWH0"/>
<evidence type="ECO:0000313" key="3">
    <source>
        <dbReference type="Proteomes" id="UP000650616"/>
    </source>
</evidence>
<evidence type="ECO:0000313" key="1">
    <source>
        <dbReference type="EMBL" id="MBE2986700.1"/>
    </source>
</evidence>
<dbReference type="PANTHER" id="PTHR34071">
    <property type="entry name" value="5-NITROIMIDAZOLE ANTIBIOTICS RESISTANCE PROTEIN, NIMA-FAMILY-RELATED PROTEIN-RELATED"/>
    <property type="match status" value="1"/>
</dbReference>
<organism evidence="2 3">
    <name type="scientific">Campylobacter californiensis</name>
    <dbReference type="NCBI Taxonomy" id="1032243"/>
    <lineage>
        <taxon>Bacteria</taxon>
        <taxon>Pseudomonadati</taxon>
        <taxon>Campylobacterota</taxon>
        <taxon>Epsilonproteobacteria</taxon>
        <taxon>Campylobacterales</taxon>
        <taxon>Campylobacteraceae</taxon>
        <taxon>Campylobacter</taxon>
    </lineage>
</organism>
<dbReference type="Proteomes" id="UP001318760">
    <property type="component" value="Unassembled WGS sequence"/>
</dbReference>
<keyword evidence="3" id="KW-1185">Reference proteome</keyword>
<accession>A0AAW3ZWH0</accession>
<dbReference type="SUPFAM" id="SSF50475">
    <property type="entry name" value="FMN-binding split barrel"/>
    <property type="match status" value="1"/>
</dbReference>
<dbReference type="InterPro" id="IPR012349">
    <property type="entry name" value="Split_barrel_FMN-bd"/>
</dbReference>
<dbReference type="Gene3D" id="2.30.110.10">
    <property type="entry name" value="Electron Transport, Fmn-binding Protein, Chain A"/>
    <property type="match status" value="1"/>
</dbReference>
<reference evidence="2 3" key="1">
    <citation type="submission" date="2015-08" db="EMBL/GenBank/DDBJ databases">
        <title>Comparative genomics of the Campylobacter concisus group.</title>
        <authorList>
            <person name="Yee E."/>
            <person name="Chapman M.H."/>
            <person name="Huynh S."/>
            <person name="Bono J.L."/>
            <person name="On S.L."/>
            <person name="St Leger J."/>
            <person name="Foster G."/>
            <person name="Parker C.T."/>
            <person name="Miller W.G."/>
        </authorList>
    </citation>
    <scope>NUCLEOTIDE SEQUENCE [LARGE SCALE GENOMIC DNA]</scope>
    <source>
        <strain evidence="2 3">RM9337</strain>
    </source>
</reference>
<evidence type="ECO:0000313" key="4">
    <source>
        <dbReference type="Proteomes" id="UP001318760"/>
    </source>
</evidence>
<comment type="caution">
    <text evidence="2">The sequence shown here is derived from an EMBL/GenBank/DDBJ whole genome shotgun (WGS) entry which is preliminary data.</text>
</comment>
<sequence>MRRKDRELSQNEAYEIIDNCQYGVISCINDDEIFSVPISIVRKEDKIYIHGAKGGNKAKLFKDGKDVELVCVIDVKVPEFSNECVKQMIQDNKAANVFTTQYKSAIAKTKAYLINDDETKIKALRLLSEKYTPKYMDAFDAAITQSLKITNVYELKIISVSAKAKILKG</sequence>
<dbReference type="InterPro" id="IPR024747">
    <property type="entry name" value="Pyridox_Oxase-rel"/>
</dbReference>
<reference evidence="1 4" key="2">
    <citation type="submission" date="2020-10" db="EMBL/GenBank/DDBJ databases">
        <title>Campylobacter californiensis sp. nov. isolated from cattle and feral swine in California.</title>
        <authorList>
            <person name="Miller W.G."/>
        </authorList>
    </citation>
    <scope>NUCLEOTIDE SEQUENCE [LARGE SCALE GENOMIC DNA]</scope>
    <source>
        <strain evidence="1 4">RM12919</strain>
    </source>
</reference>
<dbReference type="Proteomes" id="UP000650616">
    <property type="component" value="Unassembled WGS sequence"/>
</dbReference>
<dbReference type="Pfam" id="PF12900">
    <property type="entry name" value="Pyridox_ox_2"/>
    <property type="match status" value="1"/>
</dbReference>
<protein>
    <submittedName>
        <fullName evidence="2">Pyridoxamine 5'-phosphate oxidase family protein</fullName>
    </submittedName>
</protein>
<evidence type="ECO:0000313" key="2">
    <source>
        <dbReference type="EMBL" id="MBE3608596.1"/>
    </source>
</evidence>
<gene>
    <name evidence="1" type="ORF">CCAL12919_06085</name>
    <name evidence="2" type="ORF">CCAL9337_07675</name>
</gene>
<proteinExistence type="predicted"/>
<dbReference type="EMBL" id="LIWG01000010">
    <property type="protein sequence ID" value="MBE3608596.1"/>
    <property type="molecule type" value="Genomic_DNA"/>
</dbReference>
<name>A0AAW3ZWH0_9BACT</name>